<evidence type="ECO:0000313" key="1">
    <source>
        <dbReference type="EnsemblMetazoa" id="PPA10551.1"/>
    </source>
</evidence>
<accession>A0A8R1YAV8</accession>
<sequence length="73" mass="7858">MTSTYRPRVVYRRSQPSTPNVDEFCLKEGCHPYSDLGSSGEICCCKGDYCNPAAGPTVLISLAALVAVIAARF</sequence>
<dbReference type="Proteomes" id="UP000005239">
    <property type="component" value="Unassembled WGS sequence"/>
</dbReference>
<accession>A0A454XSZ0</accession>
<reference evidence="1" key="2">
    <citation type="submission" date="2022-06" db="UniProtKB">
        <authorList>
            <consortium name="EnsemblMetazoa"/>
        </authorList>
    </citation>
    <scope>IDENTIFICATION</scope>
    <source>
        <strain evidence="1">PS312</strain>
    </source>
</reference>
<evidence type="ECO:0000313" key="2">
    <source>
        <dbReference type="Proteomes" id="UP000005239"/>
    </source>
</evidence>
<reference evidence="2" key="1">
    <citation type="journal article" date="2008" name="Nat. Genet.">
        <title>The Pristionchus pacificus genome provides a unique perspective on nematode lifestyle and parasitism.</title>
        <authorList>
            <person name="Dieterich C."/>
            <person name="Clifton S.W."/>
            <person name="Schuster L.N."/>
            <person name="Chinwalla A."/>
            <person name="Delehaunty K."/>
            <person name="Dinkelacker I."/>
            <person name="Fulton L."/>
            <person name="Fulton R."/>
            <person name="Godfrey J."/>
            <person name="Minx P."/>
            <person name="Mitreva M."/>
            <person name="Roeseler W."/>
            <person name="Tian H."/>
            <person name="Witte H."/>
            <person name="Yang S.P."/>
            <person name="Wilson R.K."/>
            <person name="Sommer R.J."/>
        </authorList>
    </citation>
    <scope>NUCLEOTIDE SEQUENCE [LARGE SCALE GENOMIC DNA]</scope>
    <source>
        <strain evidence="2">PS312</strain>
    </source>
</reference>
<gene>
    <name evidence="1" type="primary">WBGene00100105</name>
</gene>
<dbReference type="EnsemblMetazoa" id="PPA10551.1">
    <property type="protein sequence ID" value="PPA10551.1"/>
    <property type="gene ID" value="WBGene00100105"/>
</dbReference>
<organism evidence="1 2">
    <name type="scientific">Pristionchus pacificus</name>
    <name type="common">Parasitic nematode worm</name>
    <dbReference type="NCBI Taxonomy" id="54126"/>
    <lineage>
        <taxon>Eukaryota</taxon>
        <taxon>Metazoa</taxon>
        <taxon>Ecdysozoa</taxon>
        <taxon>Nematoda</taxon>
        <taxon>Chromadorea</taxon>
        <taxon>Rhabditida</taxon>
        <taxon>Rhabditina</taxon>
        <taxon>Diplogasteromorpha</taxon>
        <taxon>Diplogasteroidea</taxon>
        <taxon>Neodiplogasteridae</taxon>
        <taxon>Pristionchus</taxon>
    </lineage>
</organism>
<keyword evidence="2" id="KW-1185">Reference proteome</keyword>
<dbReference type="AlphaFoldDB" id="A0A454XSZ0"/>
<protein>
    <submittedName>
        <fullName evidence="1">Uncharacterized protein</fullName>
    </submittedName>
</protein>
<proteinExistence type="predicted"/>
<name>A0A454XSZ0_PRIPA</name>